<evidence type="ECO:0000256" key="1">
    <source>
        <dbReference type="SAM" id="SignalP"/>
    </source>
</evidence>
<dbReference type="Proteomes" id="UP001595711">
    <property type="component" value="Unassembled WGS sequence"/>
</dbReference>
<dbReference type="InterPro" id="IPR043426">
    <property type="entry name" value="MltB-like"/>
</dbReference>
<keyword evidence="1" id="KW-0732">Signal</keyword>
<proteinExistence type="predicted"/>
<name>A0ABV7VH74_9PROT</name>
<evidence type="ECO:0000313" key="3">
    <source>
        <dbReference type="EMBL" id="MFC3676734.1"/>
    </source>
</evidence>
<evidence type="ECO:0000313" key="4">
    <source>
        <dbReference type="Proteomes" id="UP001595711"/>
    </source>
</evidence>
<dbReference type="Gene3D" id="1.10.530.10">
    <property type="match status" value="1"/>
</dbReference>
<dbReference type="InterPro" id="IPR023346">
    <property type="entry name" value="Lysozyme-like_dom_sf"/>
</dbReference>
<dbReference type="SUPFAM" id="SSF53955">
    <property type="entry name" value="Lysozyme-like"/>
    <property type="match status" value="1"/>
</dbReference>
<dbReference type="PANTHER" id="PTHR30163:SF8">
    <property type="entry name" value="LYTIC MUREIN TRANSGLYCOSYLASE"/>
    <property type="match status" value="1"/>
</dbReference>
<evidence type="ECO:0000259" key="2">
    <source>
        <dbReference type="Pfam" id="PF13406"/>
    </source>
</evidence>
<dbReference type="InterPro" id="IPR031304">
    <property type="entry name" value="SLT_2"/>
</dbReference>
<gene>
    <name evidence="3" type="ORF">ACFOOQ_14345</name>
</gene>
<sequence length="378" mass="41300">MRSMRFGYAALVLGVLAACGMRQSGQPSAAAEAAPAPAKPAVVAAAPAAPAAVPAADAETVSFDRKAFDAFLVDLRREALQKGIKPDVVNTALTGVDPVMRIIQRDRNQAEFKLDFATYRDRVITPANIARGQKLRDDNLDLLRQVSVRYGVQPRFILAIWGIETRYGAVKADVPLFHSLATLAFDRRRSSYFRNELFSALTMLDRGYIDFPTLKGSWAGAMGQPQFMPSSYLAYAEDFDGDGKRDIWNNRGDVFASIANYLAKHGWTTAQTWGREVKVPASLQNRLGEFARQGQSGCRAIDQMTRDLPVAEWGKLGVRRADGGELPKVQVAGALVQPDGAGGPSFLVYGNYRAILRYNCAHHYALTVSLLADRLGDG</sequence>
<dbReference type="RefSeq" id="WP_379727853.1">
    <property type="nucleotide sequence ID" value="NZ_JBHRYJ010000003.1"/>
</dbReference>
<dbReference type="CDD" id="cd13399">
    <property type="entry name" value="Slt35-like"/>
    <property type="match status" value="1"/>
</dbReference>
<protein>
    <submittedName>
        <fullName evidence="3">Lytic transglycosylase domain-containing protein</fullName>
    </submittedName>
</protein>
<dbReference type="PROSITE" id="PS51257">
    <property type="entry name" value="PROKAR_LIPOPROTEIN"/>
    <property type="match status" value="1"/>
</dbReference>
<reference evidence="4" key="1">
    <citation type="journal article" date="2019" name="Int. J. Syst. Evol. Microbiol.">
        <title>The Global Catalogue of Microorganisms (GCM) 10K type strain sequencing project: providing services to taxonomists for standard genome sequencing and annotation.</title>
        <authorList>
            <consortium name="The Broad Institute Genomics Platform"/>
            <consortium name="The Broad Institute Genome Sequencing Center for Infectious Disease"/>
            <person name="Wu L."/>
            <person name="Ma J."/>
        </authorList>
    </citation>
    <scope>NUCLEOTIDE SEQUENCE [LARGE SCALE GENOMIC DNA]</scope>
    <source>
        <strain evidence="4">KCTC 42182</strain>
    </source>
</reference>
<organism evidence="3 4">
    <name type="scientific">Ferrovibrio xuzhouensis</name>
    <dbReference type="NCBI Taxonomy" id="1576914"/>
    <lineage>
        <taxon>Bacteria</taxon>
        <taxon>Pseudomonadati</taxon>
        <taxon>Pseudomonadota</taxon>
        <taxon>Alphaproteobacteria</taxon>
        <taxon>Rhodospirillales</taxon>
        <taxon>Rhodospirillaceae</taxon>
        <taxon>Ferrovibrio</taxon>
    </lineage>
</organism>
<dbReference type="PANTHER" id="PTHR30163">
    <property type="entry name" value="MEMBRANE-BOUND LYTIC MUREIN TRANSGLYCOSYLASE B"/>
    <property type="match status" value="1"/>
</dbReference>
<keyword evidence="4" id="KW-1185">Reference proteome</keyword>
<dbReference type="NCBIfam" id="TIGR02283">
    <property type="entry name" value="MltB_2"/>
    <property type="match status" value="1"/>
</dbReference>
<dbReference type="EMBL" id="JBHRYJ010000003">
    <property type="protein sequence ID" value="MFC3676734.1"/>
    <property type="molecule type" value="Genomic_DNA"/>
</dbReference>
<dbReference type="InterPro" id="IPR011970">
    <property type="entry name" value="MltB_2"/>
</dbReference>
<comment type="caution">
    <text evidence="3">The sequence shown here is derived from an EMBL/GenBank/DDBJ whole genome shotgun (WGS) entry which is preliminary data.</text>
</comment>
<accession>A0ABV7VH74</accession>
<feature type="chain" id="PRO_5045180280" evidence="1">
    <location>
        <begin position="18"/>
        <end position="378"/>
    </location>
</feature>
<dbReference type="Pfam" id="PF13406">
    <property type="entry name" value="SLT_2"/>
    <property type="match status" value="1"/>
</dbReference>
<feature type="signal peptide" evidence="1">
    <location>
        <begin position="1"/>
        <end position="17"/>
    </location>
</feature>
<feature type="domain" description="Transglycosylase SLT" evidence="2">
    <location>
        <begin position="68"/>
        <end position="373"/>
    </location>
</feature>
<dbReference type="Gene3D" id="1.10.8.350">
    <property type="entry name" value="Bacterial muramidase"/>
    <property type="match status" value="1"/>
</dbReference>